<evidence type="ECO:0000256" key="1">
    <source>
        <dbReference type="SAM" id="Phobius"/>
    </source>
</evidence>
<keyword evidence="4" id="KW-1185">Reference proteome</keyword>
<dbReference type="EMBL" id="FNVK01000037">
    <property type="protein sequence ID" value="SEG15339.1"/>
    <property type="molecule type" value="Genomic_DNA"/>
</dbReference>
<evidence type="ECO:0000313" key="4">
    <source>
        <dbReference type="Proteomes" id="UP000002718"/>
    </source>
</evidence>
<dbReference type="KEGG" id="nmu:Nmul_B2800"/>
<geneLocation type="plasmid" evidence="2">
    <name>1</name>
</geneLocation>
<evidence type="ECO:0000313" key="5">
    <source>
        <dbReference type="Proteomes" id="UP000236751"/>
    </source>
</evidence>
<feature type="transmembrane region" description="Helical" evidence="1">
    <location>
        <begin position="34"/>
        <end position="52"/>
    </location>
</feature>
<keyword evidence="1" id="KW-0812">Transmembrane</keyword>
<reference evidence="2" key="1">
    <citation type="submission" date="2005-08" db="EMBL/GenBank/DDBJ databases">
        <title>Complete sequence of Plasmid 1 of Nitrosospira multiformis ATCC 25196.</title>
        <authorList>
            <consortium name="US DOE Joint Genome Institute"/>
            <person name="Copeland A."/>
            <person name="Lucas S."/>
            <person name="Lapidus A."/>
            <person name="Barry K."/>
            <person name="Detter J.C."/>
            <person name="Glavina T."/>
            <person name="Hammon N."/>
            <person name="Israni S."/>
            <person name="Pitluck S."/>
            <person name="Chain P."/>
            <person name="Malfatti S."/>
            <person name="Shin M."/>
            <person name="Vergez L."/>
            <person name="Schmutz J."/>
            <person name="Larimer F."/>
            <person name="Land M."/>
            <person name="Hauser L."/>
            <person name="Kyrpides N."/>
            <person name="Lykidis A."/>
            <person name="Richardson P."/>
        </authorList>
    </citation>
    <scope>NUCLEOTIDE SEQUENCE</scope>
    <source>
        <strain evidence="2">ATCC 25196</strain>
        <plasmid evidence="2">1</plasmid>
    </source>
</reference>
<evidence type="ECO:0008006" key="6">
    <source>
        <dbReference type="Google" id="ProtNLM"/>
    </source>
</evidence>
<feature type="transmembrane region" description="Helical" evidence="1">
    <location>
        <begin position="108"/>
        <end position="130"/>
    </location>
</feature>
<protein>
    <recommendedName>
        <fullName evidence="6">Transmembrane protein</fullName>
    </recommendedName>
</protein>
<name>Q2Y5A0_NITMU</name>
<dbReference type="EMBL" id="CP000104">
    <property type="protein sequence ID" value="ABB76071.1"/>
    <property type="molecule type" value="Genomic_DNA"/>
</dbReference>
<reference evidence="4" key="2">
    <citation type="submission" date="2005-08" db="EMBL/GenBank/DDBJ databases">
        <title>Complete sequence of plasmid 1 of Nitrosospira multiformis ATCC 25196.</title>
        <authorList>
            <person name="Copeland A."/>
            <person name="Lucas S."/>
            <person name="Lapidus A."/>
            <person name="Barry K."/>
            <person name="Detter J.C."/>
            <person name="Glavina T."/>
            <person name="Hammon N."/>
            <person name="Israni S."/>
            <person name="Pitluck S."/>
            <person name="Chain P."/>
            <person name="Malfatti S."/>
            <person name="Shin M."/>
            <person name="Vergez L."/>
            <person name="Schmutz J."/>
            <person name="Larimer F."/>
            <person name="Land M."/>
            <person name="Hauser L."/>
            <person name="Kyrpides N."/>
            <person name="Lykidis A."/>
            <person name="Richardson P."/>
        </authorList>
    </citation>
    <scope>NUCLEOTIDE SEQUENCE [LARGE SCALE GENOMIC DNA]</scope>
    <source>
        <strain evidence="4">ATCC 25196 / NCIMB 11849 / C 71</strain>
        <plasmid evidence="4">pNITMU1</plasmid>
    </source>
</reference>
<dbReference type="Proteomes" id="UP000236751">
    <property type="component" value="Unassembled WGS sequence"/>
</dbReference>
<dbReference type="Proteomes" id="UP000002718">
    <property type="component" value="Plasmid 1"/>
</dbReference>
<keyword evidence="2" id="KW-0614">Plasmid</keyword>
<proteinExistence type="predicted"/>
<dbReference type="HOGENOM" id="CLU_1395064_0_0_4"/>
<gene>
    <name evidence="2" type="ordered locus">Nmul_B2800</name>
    <name evidence="3" type="ORF">SAMN05216403_13711</name>
</gene>
<evidence type="ECO:0000313" key="2">
    <source>
        <dbReference type="EMBL" id="ABB76071.1"/>
    </source>
</evidence>
<evidence type="ECO:0000313" key="3">
    <source>
        <dbReference type="EMBL" id="SEG15339.1"/>
    </source>
</evidence>
<feature type="transmembrane region" description="Helical" evidence="1">
    <location>
        <begin position="7"/>
        <end position="28"/>
    </location>
</feature>
<sequence length="195" mass="22152">MKPHPFIFLIGSNAICALLLIALGAVIFDWSQGIPQNPLVIASLFALAIYSFRANQRVTAYKKFQGEWDAIGGKQLKPRRKSQIVAAVFLWLISLYILLKTPRESDRLLYDLVLGVFFIPFTLWFCYLFLHNFPGLAVNLFRRGKSRSHTPKDYIVSHCQSVPRSAAVAAQINRNLPGYCKSLLEQKQNPARENK</sequence>
<accession>Q2Y5A0</accession>
<dbReference type="AlphaFoldDB" id="Q2Y5A0"/>
<keyword evidence="1" id="KW-0472">Membrane</keyword>
<dbReference type="RefSeq" id="WP_011382056.1">
    <property type="nucleotide sequence ID" value="NC_007615.1"/>
</dbReference>
<keyword evidence="1" id="KW-1133">Transmembrane helix</keyword>
<reference evidence="3 5" key="4">
    <citation type="submission" date="2016-10" db="EMBL/GenBank/DDBJ databases">
        <authorList>
            <person name="de Groot N.N."/>
        </authorList>
    </citation>
    <scope>NUCLEOTIDE SEQUENCE [LARGE SCALE GENOMIC DNA]</scope>
    <source>
        <strain evidence="3 5">Nl13</strain>
    </source>
</reference>
<organism evidence="2 4">
    <name type="scientific">Nitrosospira multiformis (strain ATCC 25196 / NCIMB 11849 / C 71)</name>
    <dbReference type="NCBI Taxonomy" id="323848"/>
    <lineage>
        <taxon>Bacteria</taxon>
        <taxon>Pseudomonadati</taxon>
        <taxon>Pseudomonadota</taxon>
        <taxon>Betaproteobacteria</taxon>
        <taxon>Nitrosomonadales</taxon>
        <taxon>Nitrosomonadaceae</taxon>
        <taxon>Nitrosospira</taxon>
    </lineage>
</organism>
<feature type="transmembrane region" description="Helical" evidence="1">
    <location>
        <begin position="84"/>
        <end position="102"/>
    </location>
</feature>
<reference evidence="2 4" key="3">
    <citation type="journal article" date="2008" name="Appl. Environ. Microbiol.">
        <title>Complete genome sequence of Nitrosospira multiformis, an ammonia-oxidizing bacterium from the soil environment.</title>
        <authorList>
            <person name="Norton J.M."/>
            <person name="Klotz M.G."/>
            <person name="Stein L.Y."/>
            <person name="Arp D.J."/>
            <person name="Bottomley P.J."/>
            <person name="Chain P.S."/>
            <person name="Hauser L.J."/>
            <person name="Land M.L."/>
            <person name="Larimer F.W."/>
            <person name="Shin M.W."/>
            <person name="Starkenburg S.R."/>
        </authorList>
    </citation>
    <scope>NUCLEOTIDE SEQUENCE [LARGE SCALE GENOMIC DNA]</scope>
    <source>
        <strain evidence="2">ATCC 25196</strain>
        <strain evidence="4">ATCC 25196 / NCIMB 11849 / C 71</strain>
        <plasmid evidence="2">1</plasmid>
        <plasmid evidence="4">pNITMU1</plasmid>
    </source>
</reference>
<geneLocation type="plasmid" evidence="4">
    <name>pNITMU1</name>
</geneLocation>